<dbReference type="InterPro" id="IPR021491">
    <property type="entry name" value="DUF3145"/>
</dbReference>
<dbReference type="RefSeq" id="WP_190252298.1">
    <property type="nucleotide sequence ID" value="NZ_BMPI01000024.1"/>
</dbReference>
<sequence>MPTRGVIYVHSTPLAVSSHVEWAIARVLGAPVRLEWSVQPVEPTARRAQCSWTGATGTGAELAGALRQWPMIRFEVTEEPSPGVDGERFMHVPGRGLFRGSTSANGDIVLSEDRLRSLVASGRGYETLAHALEKALGGPWDAELEPYRHAGDGVPLTLLTRVG</sequence>
<reference evidence="1" key="2">
    <citation type="submission" date="2020-09" db="EMBL/GenBank/DDBJ databases">
        <authorList>
            <person name="Sun Q."/>
            <person name="Ohkuma M."/>
        </authorList>
    </citation>
    <scope>NUCLEOTIDE SEQUENCE</scope>
    <source>
        <strain evidence="1">JCM 19831</strain>
    </source>
</reference>
<evidence type="ECO:0000313" key="2">
    <source>
        <dbReference type="Proteomes" id="UP000642070"/>
    </source>
</evidence>
<dbReference type="Proteomes" id="UP000642070">
    <property type="component" value="Unassembled WGS sequence"/>
</dbReference>
<reference evidence="1" key="1">
    <citation type="journal article" date="2014" name="Int. J. Syst. Evol. Microbiol.">
        <title>Complete genome sequence of Corynebacterium casei LMG S-19264T (=DSM 44701T), isolated from a smear-ripened cheese.</title>
        <authorList>
            <consortium name="US DOE Joint Genome Institute (JGI-PGF)"/>
            <person name="Walter F."/>
            <person name="Albersmeier A."/>
            <person name="Kalinowski J."/>
            <person name="Ruckert C."/>
        </authorList>
    </citation>
    <scope>NUCLEOTIDE SEQUENCE</scope>
    <source>
        <strain evidence="1">JCM 19831</strain>
    </source>
</reference>
<dbReference type="EMBL" id="BMPI01000024">
    <property type="protein sequence ID" value="GGM42019.1"/>
    <property type="molecule type" value="Genomic_DNA"/>
</dbReference>
<evidence type="ECO:0000313" key="1">
    <source>
        <dbReference type="EMBL" id="GGM42019.1"/>
    </source>
</evidence>
<accession>A0A917TYP8</accession>
<keyword evidence="2" id="KW-1185">Reference proteome</keyword>
<organism evidence="1 2">
    <name type="scientific">Dactylosporangium sucinum</name>
    <dbReference type="NCBI Taxonomy" id="1424081"/>
    <lineage>
        <taxon>Bacteria</taxon>
        <taxon>Bacillati</taxon>
        <taxon>Actinomycetota</taxon>
        <taxon>Actinomycetes</taxon>
        <taxon>Micromonosporales</taxon>
        <taxon>Micromonosporaceae</taxon>
        <taxon>Dactylosporangium</taxon>
    </lineage>
</organism>
<dbReference type="AlphaFoldDB" id="A0A917TYP8"/>
<dbReference type="Pfam" id="PF11343">
    <property type="entry name" value="DUF3145"/>
    <property type="match status" value="1"/>
</dbReference>
<protein>
    <recommendedName>
        <fullName evidence="3">DUF3145 domain-containing protein</fullName>
    </recommendedName>
</protein>
<comment type="caution">
    <text evidence="1">The sequence shown here is derived from an EMBL/GenBank/DDBJ whole genome shotgun (WGS) entry which is preliminary data.</text>
</comment>
<gene>
    <name evidence="1" type="ORF">GCM10007977_049480</name>
</gene>
<name>A0A917TYP8_9ACTN</name>
<proteinExistence type="predicted"/>
<evidence type="ECO:0008006" key="3">
    <source>
        <dbReference type="Google" id="ProtNLM"/>
    </source>
</evidence>